<feature type="compositionally biased region" description="Pro residues" evidence="9">
    <location>
        <begin position="43"/>
        <end position="56"/>
    </location>
</feature>
<evidence type="ECO:0000256" key="7">
    <source>
        <dbReference type="ARBA" id="ARBA00023136"/>
    </source>
</evidence>
<dbReference type="GO" id="GO:0022857">
    <property type="term" value="F:transmembrane transporter activity"/>
    <property type="evidence" value="ECO:0007669"/>
    <property type="project" value="UniProtKB-UniRule"/>
</dbReference>
<keyword evidence="7 8" id="KW-0472">Membrane</keyword>
<dbReference type="InParanoid" id="A0A136IWP3"/>
<feature type="region of interest" description="Disordered" evidence="9">
    <location>
        <begin position="1"/>
        <end position="96"/>
    </location>
</feature>
<dbReference type="FunCoup" id="A0A136IWP3">
    <property type="interactions" value="242"/>
</dbReference>
<evidence type="ECO:0000256" key="1">
    <source>
        <dbReference type="ARBA" id="ARBA00002957"/>
    </source>
</evidence>
<dbReference type="Proteomes" id="UP000070501">
    <property type="component" value="Unassembled WGS sequence"/>
</dbReference>
<sequence length="559" mass="61338">MAAQGQNYYSPPDNNYGYSNSGGYNNGYNNNQNNWQPQQNQYQPPPPPNYGQPPPEQYAMPNYQQPQGPPPQQQQPPPQQPSYNGGGYGNGDEKGTFDQAFKIEKPKWNDLWAGILFLLFVAGFVVVSALSIQGFASNRGSTGSGIYNGNNTVGLNSNTIILFAFVLGVAAVLSYLYVWVARLFPKQFIWVTGILNIVFGLVTAIYMLYRKNYAGGIVFLIFVVFLAFCFYTWIPRIPFSALMLKTSITVAKSYGHVYLVSALGGLLAAALAAWFSVTFVSVYTKYQPGQAACGANGAGCSSGKVIGLLVFITFTMYWISEWLKNTIHVAISGVYGSWYFHPQNPPKGATRGALKRALTYSFGSISLGSLLVAIINFLRQICSIAQRSEAAEGDIISSILFCCLGCILSLLQWAVEFLNRYAFSYIALYGKSYFAAAKDTWKMIKDRGIDALVNECLIGPVLTFGATFVAYACALLAYLYLLFTDPGYNKGGDYTAVVVAFAFLIGLQICNVFTTPISSGIDTIFVAAAWDPQVLYNQHPELYQAMAHVYPEVMQGLHA</sequence>
<evidence type="ECO:0000256" key="9">
    <source>
        <dbReference type="SAM" id="MobiDB-lite"/>
    </source>
</evidence>
<name>A0A136IWP3_9PEZI</name>
<evidence type="ECO:0000256" key="6">
    <source>
        <dbReference type="ARBA" id="ARBA00022989"/>
    </source>
</evidence>
<keyword evidence="5 8" id="KW-0812">Transmembrane</keyword>
<feature type="transmembrane region" description="Helical" evidence="8">
    <location>
        <begin position="390"/>
        <end position="411"/>
    </location>
</feature>
<feature type="transmembrane region" description="Helical" evidence="8">
    <location>
        <begin position="360"/>
        <end position="378"/>
    </location>
</feature>
<evidence type="ECO:0000313" key="11">
    <source>
        <dbReference type="Proteomes" id="UP000070501"/>
    </source>
</evidence>
<dbReference type="Pfam" id="PF04515">
    <property type="entry name" value="Choline_transpo"/>
    <property type="match status" value="1"/>
</dbReference>
<dbReference type="InterPro" id="IPR007603">
    <property type="entry name" value="Choline_transptr-like"/>
</dbReference>
<feature type="transmembrane region" description="Helical" evidence="8">
    <location>
        <begin position="160"/>
        <end position="181"/>
    </location>
</feature>
<organism evidence="10 11">
    <name type="scientific">Microdochium bolleyi</name>
    <dbReference type="NCBI Taxonomy" id="196109"/>
    <lineage>
        <taxon>Eukaryota</taxon>
        <taxon>Fungi</taxon>
        <taxon>Dikarya</taxon>
        <taxon>Ascomycota</taxon>
        <taxon>Pezizomycotina</taxon>
        <taxon>Sordariomycetes</taxon>
        <taxon>Xylariomycetidae</taxon>
        <taxon>Xylariales</taxon>
        <taxon>Microdochiaceae</taxon>
        <taxon>Microdochium</taxon>
    </lineage>
</organism>
<dbReference type="STRING" id="196109.A0A136IWP3"/>
<evidence type="ECO:0000256" key="4">
    <source>
        <dbReference type="ARBA" id="ARBA00015388"/>
    </source>
</evidence>
<dbReference type="EMBL" id="KQ964255">
    <property type="protein sequence ID" value="KXJ89328.1"/>
    <property type="molecule type" value="Genomic_DNA"/>
</dbReference>
<feature type="transmembrane region" description="Helical" evidence="8">
    <location>
        <begin position="188"/>
        <end position="209"/>
    </location>
</feature>
<feature type="transmembrane region" description="Helical" evidence="8">
    <location>
        <begin position="215"/>
        <end position="234"/>
    </location>
</feature>
<dbReference type="AlphaFoldDB" id="A0A136IWP3"/>
<evidence type="ECO:0000256" key="5">
    <source>
        <dbReference type="ARBA" id="ARBA00022692"/>
    </source>
</evidence>
<evidence type="ECO:0000313" key="10">
    <source>
        <dbReference type="EMBL" id="KXJ89328.1"/>
    </source>
</evidence>
<feature type="transmembrane region" description="Helical" evidence="8">
    <location>
        <begin position="457"/>
        <end position="482"/>
    </location>
</feature>
<dbReference type="OrthoDB" id="44736at2759"/>
<keyword evidence="6 8" id="KW-1133">Transmembrane helix</keyword>
<keyword evidence="11" id="KW-1185">Reference proteome</keyword>
<proteinExistence type="inferred from homology"/>
<feature type="transmembrane region" description="Helical" evidence="8">
    <location>
        <begin position="255"/>
        <end position="275"/>
    </location>
</feature>
<accession>A0A136IWP3</accession>
<feature type="transmembrane region" description="Helical" evidence="8">
    <location>
        <begin position="295"/>
        <end position="315"/>
    </location>
</feature>
<dbReference type="PANTHER" id="PTHR12385:SF4">
    <property type="entry name" value="PROTEIN PNS1"/>
    <property type="match status" value="1"/>
</dbReference>
<comment type="similarity">
    <text evidence="3 8">Belongs to the CTL (choline transporter-like) family.</text>
</comment>
<protein>
    <recommendedName>
        <fullName evidence="4 8">Protein PNS1</fullName>
    </recommendedName>
</protein>
<feature type="transmembrane region" description="Helical" evidence="8">
    <location>
        <begin position="111"/>
        <end position="132"/>
    </location>
</feature>
<feature type="compositionally biased region" description="Low complexity" evidence="9">
    <location>
        <begin position="14"/>
        <end position="42"/>
    </location>
</feature>
<dbReference type="PANTHER" id="PTHR12385">
    <property type="entry name" value="CHOLINE TRANSPORTER-LIKE (SLC FAMILY 44)"/>
    <property type="match status" value="1"/>
</dbReference>
<evidence type="ECO:0000256" key="3">
    <source>
        <dbReference type="ARBA" id="ARBA00007168"/>
    </source>
</evidence>
<feature type="transmembrane region" description="Helical" evidence="8">
    <location>
        <begin position="494"/>
        <end position="514"/>
    </location>
</feature>
<feature type="compositionally biased region" description="Pro residues" evidence="9">
    <location>
        <begin position="67"/>
        <end position="80"/>
    </location>
</feature>
<comment type="function">
    <text evidence="1 8">Probably involved in transport through the plasma membrane.</text>
</comment>
<evidence type="ECO:0000256" key="2">
    <source>
        <dbReference type="ARBA" id="ARBA00004651"/>
    </source>
</evidence>
<evidence type="ECO:0000256" key="8">
    <source>
        <dbReference type="RuleBase" id="RU368066"/>
    </source>
</evidence>
<reference evidence="11" key="1">
    <citation type="submission" date="2016-02" db="EMBL/GenBank/DDBJ databases">
        <title>Draft genome sequence of Microdochium bolleyi, a fungal endophyte of beachgrass.</title>
        <authorList>
            <consortium name="DOE Joint Genome Institute"/>
            <person name="David A.S."/>
            <person name="May G."/>
            <person name="Haridas S."/>
            <person name="Lim J."/>
            <person name="Wang M."/>
            <person name="Labutti K."/>
            <person name="Lipzen A."/>
            <person name="Barry K."/>
            <person name="Grigoriev I.V."/>
        </authorList>
    </citation>
    <scope>NUCLEOTIDE SEQUENCE [LARGE SCALE GENOMIC DNA]</scope>
    <source>
        <strain evidence="11">J235TASD1</strain>
    </source>
</reference>
<dbReference type="GO" id="GO:0005886">
    <property type="term" value="C:plasma membrane"/>
    <property type="evidence" value="ECO:0007669"/>
    <property type="project" value="UniProtKB-SubCell"/>
</dbReference>
<feature type="compositionally biased region" description="Polar residues" evidence="9">
    <location>
        <begin position="1"/>
        <end position="13"/>
    </location>
</feature>
<comment type="subcellular location">
    <subcellularLocation>
        <location evidence="2 8">Cell membrane</location>
        <topology evidence="2 8">Multi-pass membrane protein</topology>
    </subcellularLocation>
</comment>
<gene>
    <name evidence="10" type="ORF">Micbo1qcDRAFT_149868</name>
</gene>